<dbReference type="Proteomes" id="UP000299102">
    <property type="component" value="Unassembled WGS sequence"/>
</dbReference>
<dbReference type="AlphaFoldDB" id="A0A4C1ZC94"/>
<dbReference type="EMBL" id="BGZK01001793">
    <property type="protein sequence ID" value="GBP86401.1"/>
    <property type="molecule type" value="Genomic_DNA"/>
</dbReference>
<reference evidence="1 2" key="1">
    <citation type="journal article" date="2019" name="Commun. Biol.">
        <title>The bagworm genome reveals a unique fibroin gene that provides high tensile strength.</title>
        <authorList>
            <person name="Kono N."/>
            <person name="Nakamura H."/>
            <person name="Ohtoshi R."/>
            <person name="Tomita M."/>
            <person name="Numata K."/>
            <person name="Arakawa K."/>
        </authorList>
    </citation>
    <scope>NUCLEOTIDE SEQUENCE [LARGE SCALE GENOMIC DNA]</scope>
</reference>
<organism evidence="1 2">
    <name type="scientific">Eumeta variegata</name>
    <name type="common">Bagworm moth</name>
    <name type="synonym">Eumeta japonica</name>
    <dbReference type="NCBI Taxonomy" id="151549"/>
    <lineage>
        <taxon>Eukaryota</taxon>
        <taxon>Metazoa</taxon>
        <taxon>Ecdysozoa</taxon>
        <taxon>Arthropoda</taxon>
        <taxon>Hexapoda</taxon>
        <taxon>Insecta</taxon>
        <taxon>Pterygota</taxon>
        <taxon>Neoptera</taxon>
        <taxon>Endopterygota</taxon>
        <taxon>Lepidoptera</taxon>
        <taxon>Glossata</taxon>
        <taxon>Ditrysia</taxon>
        <taxon>Tineoidea</taxon>
        <taxon>Psychidae</taxon>
        <taxon>Oiketicinae</taxon>
        <taxon>Eumeta</taxon>
    </lineage>
</organism>
<evidence type="ECO:0000313" key="1">
    <source>
        <dbReference type="EMBL" id="GBP86401.1"/>
    </source>
</evidence>
<comment type="caution">
    <text evidence="1">The sequence shown here is derived from an EMBL/GenBank/DDBJ whole genome shotgun (WGS) entry which is preliminary data.</text>
</comment>
<proteinExistence type="predicted"/>
<name>A0A4C1ZC94_EUMVA</name>
<keyword evidence="2" id="KW-1185">Reference proteome</keyword>
<accession>A0A4C1ZC94</accession>
<gene>
    <name evidence="1" type="ORF">EVAR_62834_1</name>
</gene>
<protein>
    <submittedName>
        <fullName evidence="1">Uncharacterized protein</fullName>
    </submittedName>
</protein>
<evidence type="ECO:0000313" key="2">
    <source>
        <dbReference type="Proteomes" id="UP000299102"/>
    </source>
</evidence>
<sequence length="177" mass="19938">MYEISTMNNQGRDLDQNRIARSGWRLESETSRVLKNTTFRLQLRLRAHKIHSYILYNNRWRCVPYALDYGPALFLRYTLNLEKSAALTELAKIENKSDTIEVTIHGGPMNVEQKRFPSGSDIGGTAPAGGTTGDLLREVGRQGLEQSRPRTRNALCIVESPAQTPYEGLCLTALRAK</sequence>